<evidence type="ECO:0000256" key="3">
    <source>
        <dbReference type="ARBA" id="ARBA00022448"/>
    </source>
</evidence>
<evidence type="ECO:0000256" key="9">
    <source>
        <dbReference type="ARBA" id="ARBA00073179"/>
    </source>
</evidence>
<feature type="transmembrane region" description="Helical" evidence="11">
    <location>
        <begin position="174"/>
        <end position="199"/>
    </location>
</feature>
<feature type="transmembrane region" description="Helical" evidence="11">
    <location>
        <begin position="97"/>
        <end position="117"/>
    </location>
</feature>
<dbReference type="EMBL" id="CP012600">
    <property type="protein sequence ID" value="ALC82105.1"/>
    <property type="molecule type" value="Genomic_DNA"/>
</dbReference>
<gene>
    <name evidence="12" type="ORF">AM592_11170</name>
</gene>
<dbReference type="STRING" id="1441095.AM592_11170"/>
<dbReference type="Pfam" id="PF00950">
    <property type="entry name" value="ABC-3"/>
    <property type="match status" value="1"/>
</dbReference>
<dbReference type="FunFam" id="1.10.3470.10:FF:000003">
    <property type="entry name" value="Iron ABC transporter permease SitD"/>
    <property type="match status" value="1"/>
</dbReference>
<evidence type="ECO:0000256" key="6">
    <source>
        <dbReference type="ARBA" id="ARBA00022989"/>
    </source>
</evidence>
<dbReference type="PATRIC" id="fig|1441095.3.peg.2456"/>
<feature type="transmembrane region" description="Helical" evidence="11">
    <location>
        <begin position="205"/>
        <end position="223"/>
    </location>
</feature>
<dbReference type="OrthoDB" id="9788905at2"/>
<sequence>MDYLLLQLQNPNTQWVLAGTLLLGIASGVLGSFILLRKQSLIGDAMSHAALPGVCLAFIITGQKSLFFFLIGAAVAALAGTYCIQAITRHSKVKEDAAIGIVLSIFFGIGIVLLTFIQQRGTGNQSGLNSFLFGQAASLVREDIVIIGLISAILLFITGLFFKEFKLITFDFAFAKGIGLPVSFLNGLLLILIICAVVIGLQTVGVILMSAMLITPAIAARYWTNRLQTMVILSGVIGGLSGMLGTLLSTTAKGMATGPLIIVAATSFFIVSLLFAPKKGLFARALHQIKLRNQTAMEQALLSLYDLTEEAQSSKEQLPLFTEEFIKSRRKIGSFLLKSSLKRLEKKNWIHYGADSSWRLTTTGVAKGYELALRYRLFEIYLMHEMEFQNANLKNDSFDYETLSEDMKARLFNLLKLHKLQPTLSPKKSLKGG</sequence>
<reference evidence="13" key="1">
    <citation type="submission" date="2015-08" db="EMBL/GenBank/DDBJ databases">
        <title>Genome sequencing project for genomic taxonomy and phylogenomics of Bacillus-like bacteria.</title>
        <authorList>
            <person name="Liu B."/>
            <person name="Wang J."/>
            <person name="Zhu Y."/>
            <person name="Liu G."/>
            <person name="Chen Q."/>
            <person name="Chen Z."/>
            <person name="Lan J."/>
            <person name="Che J."/>
            <person name="Ge C."/>
            <person name="Shi H."/>
            <person name="Pan Z."/>
            <person name="Liu X."/>
        </authorList>
    </citation>
    <scope>NUCLEOTIDE SEQUENCE [LARGE SCALE GENOMIC DNA]</scope>
    <source>
        <strain evidence="13">FJAT-4402</strain>
    </source>
</reference>
<dbReference type="CDD" id="cd06550">
    <property type="entry name" value="TM_ABC_iron-siderophores_like"/>
    <property type="match status" value="1"/>
</dbReference>
<dbReference type="Gene3D" id="1.10.3470.10">
    <property type="entry name" value="ABC transporter involved in vitamin B12 uptake, BtuC"/>
    <property type="match status" value="1"/>
</dbReference>
<proteinExistence type="inferred from homology"/>
<organism evidence="12 13">
    <name type="scientific">Bacillus gobiensis</name>
    <dbReference type="NCBI Taxonomy" id="1441095"/>
    <lineage>
        <taxon>Bacteria</taxon>
        <taxon>Bacillati</taxon>
        <taxon>Bacillota</taxon>
        <taxon>Bacilli</taxon>
        <taxon>Bacillales</taxon>
        <taxon>Bacillaceae</taxon>
        <taxon>Bacillus</taxon>
    </lineage>
</organism>
<keyword evidence="6 11" id="KW-1133">Transmembrane helix</keyword>
<feature type="transmembrane region" description="Helical" evidence="11">
    <location>
        <begin position="15"/>
        <end position="36"/>
    </location>
</feature>
<feature type="transmembrane region" description="Helical" evidence="11">
    <location>
        <begin position="256"/>
        <end position="276"/>
    </location>
</feature>
<evidence type="ECO:0000256" key="1">
    <source>
        <dbReference type="ARBA" id="ARBA00004651"/>
    </source>
</evidence>
<evidence type="ECO:0000256" key="11">
    <source>
        <dbReference type="SAM" id="Phobius"/>
    </source>
</evidence>
<dbReference type="InterPro" id="IPR037294">
    <property type="entry name" value="ABC_BtuC-like"/>
</dbReference>
<comment type="function">
    <text evidence="8">This protein is probably a component of a manganese permease, a binding protein-dependent, ATP-driven transport system.</text>
</comment>
<dbReference type="PANTHER" id="PTHR30477">
    <property type="entry name" value="ABC-TRANSPORTER METAL-BINDING PROTEIN"/>
    <property type="match status" value="1"/>
</dbReference>
<evidence type="ECO:0000256" key="8">
    <source>
        <dbReference type="ARBA" id="ARBA00057828"/>
    </source>
</evidence>
<evidence type="ECO:0000313" key="13">
    <source>
        <dbReference type="Proteomes" id="UP000067625"/>
    </source>
</evidence>
<dbReference type="GO" id="GO:0071281">
    <property type="term" value="P:cellular response to iron ion"/>
    <property type="evidence" value="ECO:0007669"/>
    <property type="project" value="UniProtKB-ARBA"/>
</dbReference>
<dbReference type="GO" id="GO:0010043">
    <property type="term" value="P:response to zinc ion"/>
    <property type="evidence" value="ECO:0007669"/>
    <property type="project" value="TreeGrafter"/>
</dbReference>
<keyword evidence="5 10" id="KW-0812">Transmembrane</keyword>
<dbReference type="PANTHER" id="PTHR30477:SF3">
    <property type="entry name" value="METAL TRANSPORT SYSTEM MEMBRANE PROTEIN CT_069-RELATED"/>
    <property type="match status" value="1"/>
</dbReference>
<keyword evidence="3 10" id="KW-0813">Transport</keyword>
<feature type="transmembrane region" description="Helical" evidence="11">
    <location>
        <begin position="230"/>
        <end position="250"/>
    </location>
</feature>
<dbReference type="GO" id="GO:0055085">
    <property type="term" value="P:transmembrane transport"/>
    <property type="evidence" value="ECO:0007669"/>
    <property type="project" value="InterPro"/>
</dbReference>
<dbReference type="InterPro" id="IPR001626">
    <property type="entry name" value="ABC_TroCD"/>
</dbReference>
<dbReference type="Gene3D" id="1.10.10.10">
    <property type="entry name" value="Winged helix-like DNA-binding domain superfamily/Winged helix DNA-binding domain"/>
    <property type="match status" value="1"/>
</dbReference>
<keyword evidence="13" id="KW-1185">Reference proteome</keyword>
<comment type="subcellular location">
    <subcellularLocation>
        <location evidence="1 10">Cell membrane</location>
        <topology evidence="1 10">Multi-pass membrane protein</topology>
    </subcellularLocation>
</comment>
<comment type="similarity">
    <text evidence="2 10">Belongs to the ABC-3 integral membrane protein family.</text>
</comment>
<dbReference type="RefSeq" id="WP_053603885.1">
    <property type="nucleotide sequence ID" value="NZ_CP012600.1"/>
</dbReference>
<keyword evidence="7 11" id="KW-0472">Membrane</keyword>
<dbReference type="SUPFAM" id="SSF81345">
    <property type="entry name" value="ABC transporter involved in vitamin B12 uptake, BtuC"/>
    <property type="match status" value="1"/>
</dbReference>
<evidence type="ECO:0000256" key="2">
    <source>
        <dbReference type="ARBA" id="ARBA00008034"/>
    </source>
</evidence>
<protein>
    <recommendedName>
        <fullName evidence="9">Manganese transport system membrane protein MntC</fullName>
    </recommendedName>
</protein>
<dbReference type="Proteomes" id="UP000067625">
    <property type="component" value="Chromosome"/>
</dbReference>
<dbReference type="InterPro" id="IPR036388">
    <property type="entry name" value="WH-like_DNA-bd_sf"/>
</dbReference>
<evidence type="ECO:0000313" key="12">
    <source>
        <dbReference type="EMBL" id="ALC82105.1"/>
    </source>
</evidence>
<name>A0A0M4FUL5_9BACI</name>
<evidence type="ECO:0000256" key="4">
    <source>
        <dbReference type="ARBA" id="ARBA00022475"/>
    </source>
</evidence>
<evidence type="ECO:0000256" key="10">
    <source>
        <dbReference type="RuleBase" id="RU003943"/>
    </source>
</evidence>
<feature type="transmembrane region" description="Helical" evidence="11">
    <location>
        <begin position="66"/>
        <end position="85"/>
    </location>
</feature>
<accession>A0A0M4FUL5</accession>
<reference evidence="12 13" key="2">
    <citation type="journal article" date="2016" name="Int. J. Syst. Evol. Microbiol.">
        <title>Bacillus gobiensis sp. nov., isolated from a soil sample.</title>
        <authorList>
            <person name="Liu B."/>
            <person name="Liu G.H."/>
            <person name="Cetin S."/>
            <person name="Schumann P."/>
            <person name="Pan Z.Z."/>
            <person name="Chen Q.Q."/>
        </authorList>
    </citation>
    <scope>NUCLEOTIDE SEQUENCE [LARGE SCALE GENOMIC DNA]</scope>
    <source>
        <strain evidence="12 13">FJAT-4402</strain>
    </source>
</reference>
<keyword evidence="4" id="KW-1003">Cell membrane</keyword>
<evidence type="ECO:0000256" key="7">
    <source>
        <dbReference type="ARBA" id="ARBA00023136"/>
    </source>
</evidence>
<dbReference type="GO" id="GO:0043190">
    <property type="term" value="C:ATP-binding cassette (ABC) transporter complex"/>
    <property type="evidence" value="ECO:0007669"/>
    <property type="project" value="InterPro"/>
</dbReference>
<dbReference type="AlphaFoldDB" id="A0A0M4FUL5"/>
<evidence type="ECO:0000256" key="5">
    <source>
        <dbReference type="ARBA" id="ARBA00022692"/>
    </source>
</evidence>
<feature type="transmembrane region" description="Helical" evidence="11">
    <location>
        <begin position="144"/>
        <end position="162"/>
    </location>
</feature>